<keyword evidence="1" id="KW-0732">Signal</keyword>
<feature type="non-terminal residue" evidence="2">
    <location>
        <position position="69"/>
    </location>
</feature>
<gene>
    <name evidence="2" type="ORF">BaRGS_00024496</name>
</gene>
<comment type="caution">
    <text evidence="2">The sequence shown here is derived from an EMBL/GenBank/DDBJ whole genome shotgun (WGS) entry which is preliminary data.</text>
</comment>
<dbReference type="Proteomes" id="UP001519460">
    <property type="component" value="Unassembled WGS sequence"/>
</dbReference>
<feature type="signal peptide" evidence="1">
    <location>
        <begin position="1"/>
        <end position="20"/>
    </location>
</feature>
<sequence length="69" mass="7500">MGGTRRAGYFSVLLLPVLLASEPPRTAGPLQVARDRKVIQDQHSGSWHVTLSCGQFLSLGQPAVDVVWQ</sequence>
<evidence type="ECO:0000256" key="1">
    <source>
        <dbReference type="SAM" id="SignalP"/>
    </source>
</evidence>
<protein>
    <submittedName>
        <fullName evidence="2">Uncharacterized protein</fullName>
    </submittedName>
</protein>
<organism evidence="2 3">
    <name type="scientific">Batillaria attramentaria</name>
    <dbReference type="NCBI Taxonomy" id="370345"/>
    <lineage>
        <taxon>Eukaryota</taxon>
        <taxon>Metazoa</taxon>
        <taxon>Spiralia</taxon>
        <taxon>Lophotrochozoa</taxon>
        <taxon>Mollusca</taxon>
        <taxon>Gastropoda</taxon>
        <taxon>Caenogastropoda</taxon>
        <taxon>Sorbeoconcha</taxon>
        <taxon>Cerithioidea</taxon>
        <taxon>Batillariidae</taxon>
        <taxon>Batillaria</taxon>
    </lineage>
</organism>
<dbReference type="EMBL" id="JACVVK020000213">
    <property type="protein sequence ID" value="KAK7484247.1"/>
    <property type="molecule type" value="Genomic_DNA"/>
</dbReference>
<feature type="chain" id="PRO_5044870959" evidence="1">
    <location>
        <begin position="21"/>
        <end position="69"/>
    </location>
</feature>
<reference evidence="2 3" key="1">
    <citation type="journal article" date="2023" name="Sci. Data">
        <title>Genome assembly of the Korean intertidal mud-creeper Batillaria attramentaria.</title>
        <authorList>
            <person name="Patra A.K."/>
            <person name="Ho P.T."/>
            <person name="Jun S."/>
            <person name="Lee S.J."/>
            <person name="Kim Y."/>
            <person name="Won Y.J."/>
        </authorList>
    </citation>
    <scope>NUCLEOTIDE SEQUENCE [LARGE SCALE GENOMIC DNA]</scope>
    <source>
        <strain evidence="2">Wonlab-2016</strain>
    </source>
</reference>
<keyword evidence="3" id="KW-1185">Reference proteome</keyword>
<name>A0ABD0KB36_9CAEN</name>
<dbReference type="AlphaFoldDB" id="A0ABD0KB36"/>
<proteinExistence type="predicted"/>
<evidence type="ECO:0000313" key="3">
    <source>
        <dbReference type="Proteomes" id="UP001519460"/>
    </source>
</evidence>
<evidence type="ECO:0000313" key="2">
    <source>
        <dbReference type="EMBL" id="KAK7484247.1"/>
    </source>
</evidence>
<accession>A0ABD0KB36</accession>